<feature type="transmembrane region" description="Helical" evidence="6">
    <location>
        <begin position="16"/>
        <end position="37"/>
    </location>
</feature>
<dbReference type="PANTHER" id="PTHR23427:SF2">
    <property type="entry name" value="SURFEIT LOCUS PROTEIN 1"/>
    <property type="match status" value="1"/>
</dbReference>
<keyword evidence="4 6" id="KW-1133">Transmembrane helix</keyword>
<accession>A0ABV7GLR9</accession>
<sequence>MTDTPERAGRSRAVDLGLLAVAMVVFITLIGLGNWQLRRLAWKLDLIETVEARAYADPVPAPIATTDLEYLRVVLTGTYRHEDSLEIKAVTELGPGNWLMTPLEGAGQTVWINRGFVPGGPDPVTLTRPDGPVTVTGLVRLSQPGGTLLENNAPADDRWVSADIAAMSDNAGLQTADYFVDADHAGAATDWPRGGMTRLNFRNSHLSYALTWYAMAALLLAGMAYVIRDRLRSRRRTTGSAD</sequence>
<dbReference type="Proteomes" id="UP001595632">
    <property type="component" value="Unassembled WGS sequence"/>
</dbReference>
<evidence type="ECO:0000256" key="1">
    <source>
        <dbReference type="ARBA" id="ARBA00004370"/>
    </source>
</evidence>
<keyword evidence="8" id="KW-1185">Reference proteome</keyword>
<dbReference type="CDD" id="cd06662">
    <property type="entry name" value="SURF1"/>
    <property type="match status" value="1"/>
</dbReference>
<dbReference type="PANTHER" id="PTHR23427">
    <property type="entry name" value="SURFEIT LOCUS PROTEIN"/>
    <property type="match status" value="1"/>
</dbReference>
<evidence type="ECO:0000256" key="5">
    <source>
        <dbReference type="ARBA" id="ARBA00023136"/>
    </source>
</evidence>
<proteinExistence type="inferred from homology"/>
<reference evidence="8" key="1">
    <citation type="journal article" date="2019" name="Int. J. Syst. Evol. Microbiol.">
        <title>The Global Catalogue of Microorganisms (GCM) 10K type strain sequencing project: providing services to taxonomists for standard genome sequencing and annotation.</title>
        <authorList>
            <consortium name="The Broad Institute Genomics Platform"/>
            <consortium name="The Broad Institute Genome Sequencing Center for Infectious Disease"/>
            <person name="Wu L."/>
            <person name="Ma J."/>
        </authorList>
    </citation>
    <scope>NUCLEOTIDE SEQUENCE [LARGE SCALE GENOMIC DNA]</scope>
    <source>
        <strain evidence="8">KCTC 52366</strain>
    </source>
</reference>
<gene>
    <name evidence="7" type="ORF">ACFOGP_06650</name>
</gene>
<name>A0ABV7GLR9_9RHOB</name>
<evidence type="ECO:0000313" key="7">
    <source>
        <dbReference type="EMBL" id="MFC3142380.1"/>
    </source>
</evidence>
<dbReference type="EMBL" id="JBHRTB010000010">
    <property type="protein sequence ID" value="MFC3142380.1"/>
    <property type="molecule type" value="Genomic_DNA"/>
</dbReference>
<keyword evidence="6" id="KW-1003">Cell membrane</keyword>
<protein>
    <recommendedName>
        <fullName evidence="6">SURF1-like protein</fullName>
    </recommendedName>
</protein>
<dbReference type="InterPro" id="IPR002994">
    <property type="entry name" value="Surf1/Shy1"/>
</dbReference>
<evidence type="ECO:0000256" key="2">
    <source>
        <dbReference type="ARBA" id="ARBA00007165"/>
    </source>
</evidence>
<comment type="subcellular location">
    <subcellularLocation>
        <location evidence="6">Cell membrane</location>
        <topology evidence="6">Multi-pass membrane protein</topology>
    </subcellularLocation>
    <subcellularLocation>
        <location evidence="1">Membrane</location>
    </subcellularLocation>
</comment>
<dbReference type="InterPro" id="IPR045214">
    <property type="entry name" value="Surf1/Surf4"/>
</dbReference>
<comment type="similarity">
    <text evidence="2 6">Belongs to the SURF1 family.</text>
</comment>
<comment type="caution">
    <text evidence="7">The sequence shown here is derived from an EMBL/GenBank/DDBJ whole genome shotgun (WGS) entry which is preliminary data.</text>
</comment>
<dbReference type="RefSeq" id="WP_275633967.1">
    <property type="nucleotide sequence ID" value="NZ_JARGYD010000007.1"/>
</dbReference>
<dbReference type="Pfam" id="PF02104">
    <property type="entry name" value="SURF1"/>
    <property type="match status" value="1"/>
</dbReference>
<organism evidence="7 8">
    <name type="scientific">Psychromarinibacter halotolerans</name>
    <dbReference type="NCBI Taxonomy" id="1775175"/>
    <lineage>
        <taxon>Bacteria</taxon>
        <taxon>Pseudomonadati</taxon>
        <taxon>Pseudomonadota</taxon>
        <taxon>Alphaproteobacteria</taxon>
        <taxon>Rhodobacterales</taxon>
        <taxon>Paracoccaceae</taxon>
        <taxon>Psychromarinibacter</taxon>
    </lineage>
</organism>
<evidence type="ECO:0000256" key="6">
    <source>
        <dbReference type="RuleBase" id="RU363076"/>
    </source>
</evidence>
<keyword evidence="5 6" id="KW-0472">Membrane</keyword>
<dbReference type="PROSITE" id="PS50895">
    <property type="entry name" value="SURF1"/>
    <property type="match status" value="1"/>
</dbReference>
<evidence type="ECO:0000256" key="3">
    <source>
        <dbReference type="ARBA" id="ARBA00022692"/>
    </source>
</evidence>
<evidence type="ECO:0000313" key="8">
    <source>
        <dbReference type="Proteomes" id="UP001595632"/>
    </source>
</evidence>
<feature type="transmembrane region" description="Helical" evidence="6">
    <location>
        <begin position="206"/>
        <end position="227"/>
    </location>
</feature>
<evidence type="ECO:0000256" key="4">
    <source>
        <dbReference type="ARBA" id="ARBA00022989"/>
    </source>
</evidence>
<keyword evidence="3 6" id="KW-0812">Transmembrane</keyword>